<sequence>MRRGLCDLDQLLDPFFLHYPAAGKLASGIPASRKGPILPTFWRLWRLPTARIARLTGKFMASTA</sequence>
<evidence type="ECO:0000313" key="6">
    <source>
        <dbReference type="Proteomes" id="UP000760860"/>
    </source>
</evidence>
<dbReference type="EMBL" id="RCMV01001479">
    <property type="protein sequence ID" value="KAG3208425.1"/>
    <property type="molecule type" value="Genomic_DNA"/>
</dbReference>
<evidence type="ECO:0000313" key="5">
    <source>
        <dbReference type="EMBL" id="KAG3208425.1"/>
    </source>
</evidence>
<gene>
    <name evidence="1" type="ORF">PC113_g21169</name>
    <name evidence="2" type="ORF">PC115_g21020</name>
    <name evidence="3" type="ORF">PC117_g23289</name>
    <name evidence="4" type="ORF">PC118_g4345</name>
    <name evidence="5" type="ORF">PC129_g20548</name>
</gene>
<dbReference type="EMBL" id="RCML01000081">
    <property type="protein sequence ID" value="KAG2992808.1"/>
    <property type="molecule type" value="Genomic_DNA"/>
</dbReference>
<dbReference type="EMBL" id="RCMG01001329">
    <property type="protein sequence ID" value="KAG2830089.1"/>
    <property type="molecule type" value="Genomic_DNA"/>
</dbReference>
<evidence type="ECO:0000313" key="3">
    <source>
        <dbReference type="EMBL" id="KAG2895256.1"/>
    </source>
</evidence>
<name>A0A8T1H7T0_9STRA</name>
<organism evidence="5 6">
    <name type="scientific">Phytophthora cactorum</name>
    <dbReference type="NCBI Taxonomy" id="29920"/>
    <lineage>
        <taxon>Eukaryota</taxon>
        <taxon>Sar</taxon>
        <taxon>Stramenopiles</taxon>
        <taxon>Oomycota</taxon>
        <taxon>Peronosporomycetes</taxon>
        <taxon>Peronosporales</taxon>
        <taxon>Peronosporaceae</taxon>
        <taxon>Phytophthora</taxon>
    </lineage>
</organism>
<dbReference type="Proteomes" id="UP000760860">
    <property type="component" value="Unassembled WGS sequence"/>
</dbReference>
<dbReference type="EMBL" id="RCMI01001420">
    <property type="protein sequence ID" value="KAG2885413.1"/>
    <property type="molecule type" value="Genomic_DNA"/>
</dbReference>
<accession>A0A8T1H7T0</accession>
<dbReference type="Proteomes" id="UP000735874">
    <property type="component" value="Unassembled WGS sequence"/>
</dbReference>
<evidence type="ECO:0000313" key="2">
    <source>
        <dbReference type="EMBL" id="KAG2885413.1"/>
    </source>
</evidence>
<protein>
    <submittedName>
        <fullName evidence="5">Uncharacterized protein</fullName>
    </submittedName>
</protein>
<dbReference type="Proteomes" id="UP000697107">
    <property type="component" value="Unassembled WGS sequence"/>
</dbReference>
<proteinExistence type="predicted"/>
<dbReference type="Proteomes" id="UP000774804">
    <property type="component" value="Unassembled WGS sequence"/>
</dbReference>
<reference evidence="5" key="1">
    <citation type="submission" date="2018-05" db="EMBL/GenBank/DDBJ databases">
        <title>Effector identification in a new, highly contiguous assembly of the strawberry crown rot pathogen Phytophthora cactorum.</title>
        <authorList>
            <person name="Armitage A.D."/>
            <person name="Nellist C.F."/>
            <person name="Bates H."/>
            <person name="Vickerstaff R.J."/>
            <person name="Harrison R.J."/>
        </authorList>
    </citation>
    <scope>NUCLEOTIDE SEQUENCE</scope>
    <source>
        <strain evidence="1">15-7</strain>
        <strain evidence="2">4032</strain>
        <strain evidence="3">4040</strain>
        <strain evidence="4">P415</strain>
        <strain evidence="5">P421</strain>
    </source>
</reference>
<evidence type="ECO:0000313" key="4">
    <source>
        <dbReference type="EMBL" id="KAG2992808.1"/>
    </source>
</evidence>
<dbReference type="EMBL" id="RCMK01001390">
    <property type="protein sequence ID" value="KAG2895256.1"/>
    <property type="molecule type" value="Genomic_DNA"/>
</dbReference>
<evidence type="ECO:0000313" key="1">
    <source>
        <dbReference type="EMBL" id="KAG2830089.1"/>
    </source>
</evidence>
<dbReference type="Proteomes" id="UP000736787">
    <property type="component" value="Unassembled WGS sequence"/>
</dbReference>
<comment type="caution">
    <text evidence="5">The sequence shown here is derived from an EMBL/GenBank/DDBJ whole genome shotgun (WGS) entry which is preliminary data.</text>
</comment>
<dbReference type="AlphaFoldDB" id="A0A8T1H7T0"/>